<reference evidence="18" key="1">
    <citation type="submission" date="2018-02" db="EMBL/GenBank/DDBJ databases">
        <authorList>
            <person name="Cohen D.B."/>
            <person name="Kent A.D."/>
        </authorList>
    </citation>
    <scope>NUCLEOTIDE SEQUENCE</scope>
</reference>
<proteinExistence type="inferred from homology"/>
<dbReference type="FunFam" id="3.30.40.10:FF:000233">
    <property type="entry name" value="RING-H2 finger protein ATL54"/>
    <property type="match status" value="1"/>
</dbReference>
<comment type="catalytic activity">
    <reaction evidence="1">
        <text>S-ubiquitinyl-[E2 ubiquitin-conjugating enzyme]-L-cysteine + [acceptor protein]-L-lysine = [E2 ubiquitin-conjugating enzyme]-L-cysteine + N(6)-ubiquitinyl-[acceptor protein]-L-lysine.</text>
        <dbReference type="EC" id="2.3.2.27"/>
    </reaction>
</comment>
<dbReference type="AlphaFoldDB" id="A0A2N9ENT7"/>
<dbReference type="GO" id="GO:0016020">
    <property type="term" value="C:membrane"/>
    <property type="evidence" value="ECO:0007669"/>
    <property type="project" value="UniProtKB-SubCell"/>
</dbReference>
<dbReference type="InterPro" id="IPR044600">
    <property type="entry name" value="ATL1/ATL16-like"/>
</dbReference>
<feature type="domain" description="RING-type" evidence="17">
    <location>
        <begin position="154"/>
        <end position="196"/>
    </location>
</feature>
<evidence type="ECO:0000256" key="1">
    <source>
        <dbReference type="ARBA" id="ARBA00000900"/>
    </source>
</evidence>
<keyword evidence="9" id="KW-0833">Ubl conjugation pathway</keyword>
<evidence type="ECO:0000256" key="3">
    <source>
        <dbReference type="ARBA" id="ARBA00004906"/>
    </source>
</evidence>
<keyword evidence="6 16" id="KW-0812">Transmembrane</keyword>
<evidence type="ECO:0000313" key="18">
    <source>
        <dbReference type="EMBL" id="SPC76488.1"/>
    </source>
</evidence>
<dbReference type="UniPathway" id="UPA00143"/>
<dbReference type="Pfam" id="PF13639">
    <property type="entry name" value="zf-RING_2"/>
    <property type="match status" value="1"/>
</dbReference>
<evidence type="ECO:0000256" key="15">
    <source>
        <dbReference type="SAM" id="MobiDB-lite"/>
    </source>
</evidence>
<dbReference type="PANTHER" id="PTHR46913:SF19">
    <property type="entry name" value="RING-TYPE E3 UBIQUITIN TRANSFERASE"/>
    <property type="match status" value="1"/>
</dbReference>
<dbReference type="InterPro" id="IPR001841">
    <property type="entry name" value="Znf_RING"/>
</dbReference>
<name>A0A2N9ENT7_FAGSY</name>
<comment type="similarity">
    <text evidence="13">Belongs to the RING-type zinc finger family. ATL subfamily.</text>
</comment>
<sequence>MGLHHRKLLSPQNDTNNPFFPPFFLGCKSKPCGPVPPPPPPPLPKPQRQNSYNQQHHLIEISMIITACMLGGALLIAILGTIIRGYNSRRYRSRRRHAPILFNTLEDFVDEDRGPVLDHPIWYINTVGLQQSVIDSITVCKYRKDEGLIDGTECSVCLSEFEEDESLRLLPKCSHAFHVPCIDTWLRSHKNCPLCRAPIVNNSAGSQVSVSEPNLSVQGSSQETQVENGENHSGVESNQVGSDGSSEGGAGDVNFGALPIEDCGGAEISMKSLHNSSSRNCHSRVLSNLADNQRVVEQEIQPMRRSVSLDSLSASMIYHAVANVVPDQGSSKNELVQVKSLRTNSIAKRDSGTSSLSKLMKSSSIGRSLQKGPISMKRSFSTSRKFFSARQGTSSSSVRSF</sequence>
<dbReference type="GO" id="GO:0016567">
    <property type="term" value="P:protein ubiquitination"/>
    <property type="evidence" value="ECO:0007669"/>
    <property type="project" value="UniProtKB-UniPathway"/>
</dbReference>
<evidence type="ECO:0000256" key="9">
    <source>
        <dbReference type="ARBA" id="ARBA00022786"/>
    </source>
</evidence>
<dbReference type="InterPro" id="IPR013083">
    <property type="entry name" value="Znf_RING/FYVE/PHD"/>
</dbReference>
<dbReference type="EC" id="2.3.2.27" evidence="4"/>
<organism evidence="18">
    <name type="scientific">Fagus sylvatica</name>
    <name type="common">Beechnut</name>
    <dbReference type="NCBI Taxonomy" id="28930"/>
    <lineage>
        <taxon>Eukaryota</taxon>
        <taxon>Viridiplantae</taxon>
        <taxon>Streptophyta</taxon>
        <taxon>Embryophyta</taxon>
        <taxon>Tracheophyta</taxon>
        <taxon>Spermatophyta</taxon>
        <taxon>Magnoliopsida</taxon>
        <taxon>eudicotyledons</taxon>
        <taxon>Gunneridae</taxon>
        <taxon>Pentapetalae</taxon>
        <taxon>rosids</taxon>
        <taxon>fabids</taxon>
        <taxon>Fagales</taxon>
        <taxon>Fagaceae</taxon>
        <taxon>Fagus</taxon>
    </lineage>
</organism>
<evidence type="ECO:0000256" key="16">
    <source>
        <dbReference type="SAM" id="Phobius"/>
    </source>
</evidence>
<evidence type="ECO:0000256" key="12">
    <source>
        <dbReference type="ARBA" id="ARBA00023136"/>
    </source>
</evidence>
<protein>
    <recommendedName>
        <fullName evidence="4">RING-type E3 ubiquitin transferase</fullName>
        <ecNumber evidence="4">2.3.2.27</ecNumber>
    </recommendedName>
</protein>
<feature type="region of interest" description="Disordered" evidence="15">
    <location>
        <begin position="206"/>
        <end position="251"/>
    </location>
</feature>
<dbReference type="GO" id="GO:0008270">
    <property type="term" value="F:zinc ion binding"/>
    <property type="evidence" value="ECO:0007669"/>
    <property type="project" value="UniProtKB-KW"/>
</dbReference>
<evidence type="ECO:0000256" key="4">
    <source>
        <dbReference type="ARBA" id="ARBA00012483"/>
    </source>
</evidence>
<dbReference type="GO" id="GO:0061630">
    <property type="term" value="F:ubiquitin protein ligase activity"/>
    <property type="evidence" value="ECO:0007669"/>
    <property type="project" value="UniProtKB-EC"/>
</dbReference>
<evidence type="ECO:0000256" key="6">
    <source>
        <dbReference type="ARBA" id="ARBA00022692"/>
    </source>
</evidence>
<gene>
    <name evidence="18" type="ORF">FSB_LOCUS4370</name>
</gene>
<dbReference type="SUPFAM" id="SSF57850">
    <property type="entry name" value="RING/U-box"/>
    <property type="match status" value="1"/>
</dbReference>
<accession>A0A2N9ENT7</accession>
<comment type="pathway">
    <text evidence="3">Protein modification; protein ubiquitination.</text>
</comment>
<dbReference type="SMART" id="SM00184">
    <property type="entry name" value="RING"/>
    <property type="match status" value="1"/>
</dbReference>
<evidence type="ECO:0000256" key="5">
    <source>
        <dbReference type="ARBA" id="ARBA00022679"/>
    </source>
</evidence>
<dbReference type="PROSITE" id="PS50089">
    <property type="entry name" value="ZF_RING_2"/>
    <property type="match status" value="1"/>
</dbReference>
<feature type="region of interest" description="Disordered" evidence="15">
    <location>
        <begin position="349"/>
        <end position="374"/>
    </location>
</feature>
<evidence type="ECO:0000256" key="14">
    <source>
        <dbReference type="PROSITE-ProRule" id="PRU00175"/>
    </source>
</evidence>
<feature type="transmembrane region" description="Helical" evidence="16">
    <location>
        <begin position="61"/>
        <end position="86"/>
    </location>
</feature>
<evidence type="ECO:0000256" key="13">
    <source>
        <dbReference type="ARBA" id="ARBA00024209"/>
    </source>
</evidence>
<keyword evidence="10" id="KW-0862">Zinc</keyword>
<evidence type="ECO:0000256" key="2">
    <source>
        <dbReference type="ARBA" id="ARBA00004167"/>
    </source>
</evidence>
<keyword evidence="8 14" id="KW-0863">Zinc-finger</keyword>
<dbReference type="PANTHER" id="PTHR46913">
    <property type="entry name" value="RING-H2 FINGER PROTEIN ATL16"/>
    <property type="match status" value="1"/>
</dbReference>
<keyword evidence="11 16" id="KW-1133">Transmembrane helix</keyword>
<comment type="subcellular location">
    <subcellularLocation>
        <location evidence="2">Membrane</location>
        <topology evidence="2">Single-pass membrane protein</topology>
    </subcellularLocation>
</comment>
<evidence type="ECO:0000256" key="7">
    <source>
        <dbReference type="ARBA" id="ARBA00022723"/>
    </source>
</evidence>
<feature type="compositionally biased region" description="Low complexity" evidence="15">
    <location>
        <begin position="354"/>
        <end position="364"/>
    </location>
</feature>
<evidence type="ECO:0000256" key="11">
    <source>
        <dbReference type="ARBA" id="ARBA00022989"/>
    </source>
</evidence>
<evidence type="ECO:0000259" key="17">
    <source>
        <dbReference type="PROSITE" id="PS50089"/>
    </source>
</evidence>
<keyword evidence="5" id="KW-0808">Transferase</keyword>
<keyword evidence="12 16" id="KW-0472">Membrane</keyword>
<dbReference type="EMBL" id="OIVN01000224">
    <property type="protein sequence ID" value="SPC76488.1"/>
    <property type="molecule type" value="Genomic_DNA"/>
</dbReference>
<evidence type="ECO:0000256" key="10">
    <source>
        <dbReference type="ARBA" id="ARBA00022833"/>
    </source>
</evidence>
<dbReference type="Gene3D" id="3.30.40.10">
    <property type="entry name" value="Zinc/RING finger domain, C3HC4 (zinc finger)"/>
    <property type="match status" value="1"/>
</dbReference>
<evidence type="ECO:0000256" key="8">
    <source>
        <dbReference type="ARBA" id="ARBA00022771"/>
    </source>
</evidence>
<dbReference type="PROSITE" id="PS51257">
    <property type="entry name" value="PROKAR_LIPOPROTEIN"/>
    <property type="match status" value="1"/>
</dbReference>
<keyword evidence="7" id="KW-0479">Metal-binding</keyword>
<dbReference type="CDD" id="cd16461">
    <property type="entry name" value="RING-H2_EL5-like"/>
    <property type="match status" value="1"/>
</dbReference>
<feature type="compositionally biased region" description="Polar residues" evidence="15">
    <location>
        <begin position="206"/>
        <end position="228"/>
    </location>
</feature>